<dbReference type="Gene3D" id="3.10.310.70">
    <property type="match status" value="1"/>
</dbReference>
<dbReference type="InterPro" id="IPR032466">
    <property type="entry name" value="Metal_Hydrolase"/>
</dbReference>
<proteinExistence type="predicted"/>
<dbReference type="EMBL" id="JARVKF010000412">
    <property type="protein sequence ID" value="KAK9415771.1"/>
    <property type="molecule type" value="Genomic_DNA"/>
</dbReference>
<dbReference type="InterPro" id="IPR011059">
    <property type="entry name" value="Metal-dep_hydrolase_composite"/>
</dbReference>
<evidence type="ECO:0000313" key="2">
    <source>
        <dbReference type="EMBL" id="KAK9415771.1"/>
    </source>
</evidence>
<dbReference type="Gene3D" id="3.20.20.140">
    <property type="entry name" value="Metal-dependent hydrolases"/>
    <property type="match status" value="1"/>
</dbReference>
<dbReference type="Gene3D" id="2.30.40.10">
    <property type="entry name" value="Urease, subunit C, domain 1"/>
    <property type="match status" value="1"/>
</dbReference>
<organism evidence="2 3">
    <name type="scientific">Seiridium unicorne</name>
    <dbReference type="NCBI Taxonomy" id="138068"/>
    <lineage>
        <taxon>Eukaryota</taxon>
        <taxon>Fungi</taxon>
        <taxon>Dikarya</taxon>
        <taxon>Ascomycota</taxon>
        <taxon>Pezizomycotina</taxon>
        <taxon>Sordariomycetes</taxon>
        <taxon>Xylariomycetidae</taxon>
        <taxon>Amphisphaeriales</taxon>
        <taxon>Sporocadaceae</taxon>
        <taxon>Seiridium</taxon>
    </lineage>
</organism>
<dbReference type="SUPFAM" id="SSF51338">
    <property type="entry name" value="Composite domain of metallo-dependent hydrolases"/>
    <property type="match status" value="1"/>
</dbReference>
<dbReference type="SUPFAM" id="SSF51556">
    <property type="entry name" value="Metallo-dependent hydrolases"/>
    <property type="match status" value="1"/>
</dbReference>
<name>A0ABR2UMH6_9PEZI</name>
<keyword evidence="3" id="KW-1185">Reference proteome</keyword>
<dbReference type="InterPro" id="IPR013108">
    <property type="entry name" value="Amidohydro_3"/>
</dbReference>
<reference evidence="2 3" key="1">
    <citation type="journal article" date="2024" name="J. Plant Pathol.">
        <title>Sequence and assembly of the genome of Seiridium unicorne, isolate CBS 538.82, causal agent of cypress canker disease.</title>
        <authorList>
            <person name="Scali E."/>
            <person name="Rocca G.D."/>
            <person name="Danti R."/>
            <person name="Garbelotto M."/>
            <person name="Barberini S."/>
            <person name="Baroncelli R."/>
            <person name="Emiliani G."/>
        </authorList>
    </citation>
    <scope>NUCLEOTIDE SEQUENCE [LARGE SCALE GENOMIC DNA]</scope>
    <source>
        <strain evidence="2 3">BM-138-508</strain>
    </source>
</reference>
<dbReference type="Pfam" id="PF07969">
    <property type="entry name" value="Amidohydro_3"/>
    <property type="match status" value="1"/>
</dbReference>
<feature type="domain" description="Amidohydrolase 3" evidence="1">
    <location>
        <begin position="62"/>
        <end position="540"/>
    </location>
</feature>
<dbReference type="CDD" id="cd01300">
    <property type="entry name" value="YtcJ_like"/>
    <property type="match status" value="1"/>
</dbReference>
<comment type="caution">
    <text evidence="2">The sequence shown here is derived from an EMBL/GenBank/DDBJ whole genome shotgun (WGS) entry which is preliminary data.</text>
</comment>
<dbReference type="PANTHER" id="PTHR22642">
    <property type="entry name" value="IMIDAZOLONEPROPIONASE"/>
    <property type="match status" value="1"/>
</dbReference>
<evidence type="ECO:0000259" key="1">
    <source>
        <dbReference type="Pfam" id="PF07969"/>
    </source>
</evidence>
<dbReference type="PANTHER" id="PTHR22642:SF20">
    <property type="entry name" value="AMIDOHYDROLASE 3 DOMAIN-CONTAINING PROTEIN"/>
    <property type="match status" value="1"/>
</dbReference>
<protein>
    <submittedName>
        <fullName evidence="2">Amidohydrolase 3 domain-containing protein</fullName>
    </submittedName>
</protein>
<dbReference type="Proteomes" id="UP001408356">
    <property type="component" value="Unassembled WGS sequence"/>
</dbReference>
<accession>A0ABR2UMH6</accession>
<dbReference type="InterPro" id="IPR033932">
    <property type="entry name" value="YtcJ-like"/>
</dbReference>
<evidence type="ECO:0000313" key="3">
    <source>
        <dbReference type="Proteomes" id="UP001408356"/>
    </source>
</evidence>
<sequence length="542" mass="58724">MSSSRMTVFHNGKFFQSTGTDGRRHHFAECVVADAAGEIVHVGQLGDAQVAQTETAGATRHDMQGHIVLPGFFDGHIHLLTLGQSLKSVPLEHCKNLEDIRKTIKEYARANPSVPRIVCKGWMFSMTPGKVTSAMLDDLDPRPIFIDEKSLHATWCNTAGLEELDIADTPDPVGGTIERDAEGKATGVLLESCVMLIIWPHLAKIASMDEKLTLIKGAIDAFNAEGYTGAIDMALDENALEAIRNLRQREELPFRLAAHWLIAPKKDPSETLAQVDRAIELQKELNAETSPDFRIAGIKIICDGIIDACTAALTEPYSSNGVDCGPLWTLEEIAPVVKKADEAGLQCALHAIGDYTIRTAIDALEQNATVGRRHRIEHLELAMPQDAARLGKLGITASIQPVHSDPAILRAWPELLGEDRCERAFAYKDFADGGAVLALGSDAPTAPHGPLQNIYTATTRRSAREPELQTAVNPHFALELSAAIAGATAGSAYSCFADNLAGKLDVGLSADFAVVDMEWNAETLLQAKVKQTWFKGKKVFEA</sequence>
<gene>
    <name evidence="2" type="ORF">SUNI508_10071</name>
</gene>